<sequence>MGSSTSKPEQSGYQWKASGTPGVSMPVLDSLQSNPETDASRARLVEQQIHARVAEELKKLQKREAEALAAAHEKIASASKSGSSDSKKDGDNDTTRFTVGKEVDALRKKLEERKQIRALPEDVEKSRNKVIECLRTNDRRPLDCWQEVDDFKAEVKKLEKSWVDKVVS</sequence>
<evidence type="ECO:0000313" key="2">
    <source>
        <dbReference type="EMBL" id="KAJ4153954.1"/>
    </source>
</evidence>
<dbReference type="Pfam" id="PF07956">
    <property type="entry name" value="DUF1690"/>
    <property type="match status" value="1"/>
</dbReference>
<feature type="region of interest" description="Disordered" evidence="1">
    <location>
        <begin position="69"/>
        <end position="96"/>
    </location>
</feature>
<evidence type="ECO:0000313" key="3">
    <source>
        <dbReference type="Proteomes" id="UP001144673"/>
    </source>
</evidence>
<reference evidence="2" key="1">
    <citation type="journal article" date="2023" name="Access Microbiol">
        <title>De-novo genome assembly for Akanthomyces muscarius, a biocontrol agent of insect agricultural pests.</title>
        <authorList>
            <person name="Erdos Z."/>
            <person name="Studholme D.J."/>
            <person name="Raymond B."/>
            <person name="Sharma M."/>
        </authorList>
    </citation>
    <scope>NUCLEOTIDE SEQUENCE</scope>
    <source>
        <strain evidence="2">Ve6</strain>
    </source>
</reference>
<dbReference type="Proteomes" id="UP001144673">
    <property type="component" value="Chromosome 5"/>
</dbReference>
<proteinExistence type="predicted"/>
<dbReference type="RefSeq" id="XP_056054612.1">
    <property type="nucleotide sequence ID" value="XM_056197577.1"/>
</dbReference>
<dbReference type="GeneID" id="80897578"/>
<organism evidence="2 3">
    <name type="scientific">Akanthomyces muscarius</name>
    <name type="common">Entomopathogenic fungus</name>
    <name type="synonym">Lecanicillium muscarium</name>
    <dbReference type="NCBI Taxonomy" id="2231603"/>
    <lineage>
        <taxon>Eukaryota</taxon>
        <taxon>Fungi</taxon>
        <taxon>Dikarya</taxon>
        <taxon>Ascomycota</taxon>
        <taxon>Pezizomycotina</taxon>
        <taxon>Sordariomycetes</taxon>
        <taxon>Hypocreomycetidae</taxon>
        <taxon>Hypocreales</taxon>
        <taxon>Cordycipitaceae</taxon>
        <taxon>Akanthomyces</taxon>
    </lineage>
</organism>
<accession>A0A9W8UKH5</accession>
<evidence type="ECO:0000256" key="1">
    <source>
        <dbReference type="SAM" id="MobiDB-lite"/>
    </source>
</evidence>
<feature type="compositionally biased region" description="Polar residues" evidence="1">
    <location>
        <begin position="1"/>
        <end position="13"/>
    </location>
</feature>
<feature type="region of interest" description="Disordered" evidence="1">
    <location>
        <begin position="1"/>
        <end position="43"/>
    </location>
</feature>
<keyword evidence="3" id="KW-1185">Reference proteome</keyword>
<protein>
    <recommendedName>
        <fullName evidence="4">DUF1690 domain-containing protein</fullName>
    </recommendedName>
</protein>
<gene>
    <name evidence="2" type="ORF">LMH87_010419</name>
</gene>
<dbReference type="InterPro" id="IPR012471">
    <property type="entry name" value="DUF1690"/>
</dbReference>
<dbReference type="EMBL" id="JAJHUN010000008">
    <property type="protein sequence ID" value="KAJ4153954.1"/>
    <property type="molecule type" value="Genomic_DNA"/>
</dbReference>
<feature type="compositionally biased region" description="Basic and acidic residues" evidence="1">
    <location>
        <begin position="85"/>
        <end position="96"/>
    </location>
</feature>
<dbReference type="AlphaFoldDB" id="A0A9W8UKH5"/>
<evidence type="ECO:0008006" key="4">
    <source>
        <dbReference type="Google" id="ProtNLM"/>
    </source>
</evidence>
<comment type="caution">
    <text evidence="2">The sequence shown here is derived from an EMBL/GenBank/DDBJ whole genome shotgun (WGS) entry which is preliminary data.</text>
</comment>
<dbReference type="KEGG" id="amus:LMH87_010419"/>
<name>A0A9W8UKH5_AKAMU</name>